<dbReference type="Pfam" id="PF03168">
    <property type="entry name" value="LEA_2"/>
    <property type="match status" value="1"/>
</dbReference>
<organism evidence="8 9">
    <name type="scientific">Turnera subulata</name>
    <dbReference type="NCBI Taxonomy" id="218843"/>
    <lineage>
        <taxon>Eukaryota</taxon>
        <taxon>Viridiplantae</taxon>
        <taxon>Streptophyta</taxon>
        <taxon>Embryophyta</taxon>
        <taxon>Tracheophyta</taxon>
        <taxon>Spermatophyta</taxon>
        <taxon>Magnoliopsida</taxon>
        <taxon>eudicotyledons</taxon>
        <taxon>Gunneridae</taxon>
        <taxon>Pentapetalae</taxon>
        <taxon>rosids</taxon>
        <taxon>fabids</taxon>
        <taxon>Malpighiales</taxon>
        <taxon>Passifloraceae</taxon>
        <taxon>Turnera</taxon>
    </lineage>
</organism>
<feature type="region of interest" description="Disordered" evidence="5">
    <location>
        <begin position="12"/>
        <end position="66"/>
    </location>
</feature>
<dbReference type="GO" id="GO:0005886">
    <property type="term" value="C:plasma membrane"/>
    <property type="evidence" value="ECO:0007669"/>
    <property type="project" value="TreeGrafter"/>
</dbReference>
<dbReference type="Proteomes" id="UP001141552">
    <property type="component" value="Unassembled WGS sequence"/>
</dbReference>
<dbReference type="PANTHER" id="PTHR31234">
    <property type="entry name" value="LATE EMBRYOGENESIS ABUNDANT (LEA) HYDROXYPROLINE-RICH GLYCOPROTEIN FAMILY"/>
    <property type="match status" value="1"/>
</dbReference>
<keyword evidence="3 6" id="KW-1133">Transmembrane helix</keyword>
<evidence type="ECO:0000256" key="2">
    <source>
        <dbReference type="ARBA" id="ARBA00022692"/>
    </source>
</evidence>
<accession>A0A9Q0FLT7</accession>
<dbReference type="OrthoDB" id="777167at2759"/>
<dbReference type="InterPro" id="IPR004864">
    <property type="entry name" value="LEA_2"/>
</dbReference>
<name>A0A9Q0FLT7_9ROSI</name>
<reference evidence="8" key="2">
    <citation type="journal article" date="2023" name="Plants (Basel)">
        <title>Annotation of the Turnera subulata (Passifloraceae) Draft Genome Reveals the S-Locus Evolved after the Divergence of Turneroideae from Passifloroideae in a Stepwise Manner.</title>
        <authorList>
            <person name="Henning P.M."/>
            <person name="Roalson E.H."/>
            <person name="Mir W."/>
            <person name="McCubbin A.G."/>
            <person name="Shore J.S."/>
        </authorList>
    </citation>
    <scope>NUCLEOTIDE SEQUENCE</scope>
    <source>
        <strain evidence="8">F60SS</strain>
    </source>
</reference>
<sequence length="284" mass="30540">MSDRVFPAAKPAVNGNGAAAPPAAAATNTANGTATANPTAAAAANKSHLYNPTSRPPYRPQAHTRRRRSRSGRSICCCFCFWTILVIVLLLLLAAIVGAALYILYHPHRPEFSIPSLRIHRLNLTTAADGSASHLSTLLNMTIISRNPNSHFSFSYDPFTVSSLSNDVFLGNGTLPGFFSDKKNQTSFKNVVVSGSNDLDVESVNALRSDLKKKSGVGAVTLKVQLDTKVVVKMGKLKTKKVGIRVTCDDIKGAVPKGKSPTVAVTTKSKCKVDLRVKIWKFTF</sequence>
<comment type="caution">
    <text evidence="8">The sequence shown here is derived from an EMBL/GenBank/DDBJ whole genome shotgun (WGS) entry which is preliminary data.</text>
</comment>
<evidence type="ECO:0000313" key="8">
    <source>
        <dbReference type="EMBL" id="KAJ4833786.1"/>
    </source>
</evidence>
<dbReference type="AlphaFoldDB" id="A0A9Q0FLT7"/>
<comment type="subcellular location">
    <subcellularLocation>
        <location evidence="1">Membrane</location>
        <topology evidence="1">Single-pass membrane protein</topology>
    </subcellularLocation>
</comment>
<dbReference type="GO" id="GO:0098542">
    <property type="term" value="P:defense response to other organism"/>
    <property type="evidence" value="ECO:0007669"/>
    <property type="project" value="InterPro"/>
</dbReference>
<proteinExistence type="predicted"/>
<reference evidence="8" key="1">
    <citation type="submission" date="2022-02" db="EMBL/GenBank/DDBJ databases">
        <authorList>
            <person name="Henning P.M."/>
            <person name="McCubbin A.G."/>
            <person name="Shore J.S."/>
        </authorList>
    </citation>
    <scope>NUCLEOTIDE SEQUENCE</scope>
    <source>
        <strain evidence="8">F60SS</strain>
        <tissue evidence="8">Leaves</tissue>
    </source>
</reference>
<evidence type="ECO:0000256" key="3">
    <source>
        <dbReference type="ARBA" id="ARBA00022989"/>
    </source>
</evidence>
<feature type="domain" description="Late embryogenesis abundant protein LEA-2 subgroup" evidence="7">
    <location>
        <begin position="145"/>
        <end position="248"/>
    </location>
</feature>
<dbReference type="EMBL" id="JAKUCV010004867">
    <property type="protein sequence ID" value="KAJ4833786.1"/>
    <property type="molecule type" value="Genomic_DNA"/>
</dbReference>
<keyword evidence="4 6" id="KW-0472">Membrane</keyword>
<feature type="compositionally biased region" description="Low complexity" evidence="5">
    <location>
        <begin position="12"/>
        <end position="45"/>
    </location>
</feature>
<evidence type="ECO:0000256" key="1">
    <source>
        <dbReference type="ARBA" id="ARBA00004167"/>
    </source>
</evidence>
<keyword evidence="2 6" id="KW-0812">Transmembrane</keyword>
<evidence type="ECO:0000256" key="4">
    <source>
        <dbReference type="ARBA" id="ARBA00023136"/>
    </source>
</evidence>
<evidence type="ECO:0000259" key="7">
    <source>
        <dbReference type="Pfam" id="PF03168"/>
    </source>
</evidence>
<dbReference type="PANTHER" id="PTHR31234:SF6">
    <property type="entry name" value="LATE EMBRYOGENESIS ABUNDANT PROTEIN LEA-2 SUBGROUP DOMAIN-CONTAINING PROTEIN"/>
    <property type="match status" value="1"/>
</dbReference>
<evidence type="ECO:0000313" key="9">
    <source>
        <dbReference type="Proteomes" id="UP001141552"/>
    </source>
</evidence>
<keyword evidence="9" id="KW-1185">Reference proteome</keyword>
<protein>
    <recommendedName>
        <fullName evidence="7">Late embryogenesis abundant protein LEA-2 subgroup domain-containing protein</fullName>
    </recommendedName>
</protein>
<feature type="transmembrane region" description="Helical" evidence="6">
    <location>
        <begin position="75"/>
        <end position="105"/>
    </location>
</feature>
<gene>
    <name evidence="8" type="ORF">Tsubulata_014700</name>
</gene>
<evidence type="ECO:0000256" key="6">
    <source>
        <dbReference type="SAM" id="Phobius"/>
    </source>
</evidence>
<evidence type="ECO:0000256" key="5">
    <source>
        <dbReference type="SAM" id="MobiDB-lite"/>
    </source>
</evidence>
<dbReference type="InterPro" id="IPR044839">
    <property type="entry name" value="NDR1-like"/>
</dbReference>